<dbReference type="AlphaFoldDB" id="A0A1G6GXX8"/>
<dbReference type="Proteomes" id="UP000242949">
    <property type="component" value="Unassembled WGS sequence"/>
</dbReference>
<keyword evidence="3" id="KW-1185">Reference proteome</keyword>
<reference evidence="3" key="1">
    <citation type="submission" date="2016-09" db="EMBL/GenBank/DDBJ databases">
        <authorList>
            <person name="Varghese N."/>
            <person name="Submissions S."/>
        </authorList>
    </citation>
    <scope>NUCLEOTIDE SEQUENCE [LARGE SCALE GENOMIC DNA]</scope>
    <source>
        <strain evidence="3">S5</strain>
    </source>
</reference>
<accession>A0A1G6GXX8</accession>
<organism evidence="2 3">
    <name type="scientific">Pelagirhabdus alkalitolerans</name>
    <dbReference type="NCBI Taxonomy" id="1612202"/>
    <lineage>
        <taxon>Bacteria</taxon>
        <taxon>Bacillati</taxon>
        <taxon>Bacillota</taxon>
        <taxon>Bacilli</taxon>
        <taxon>Bacillales</taxon>
        <taxon>Bacillaceae</taxon>
        <taxon>Pelagirhabdus</taxon>
    </lineage>
</organism>
<proteinExistence type="predicted"/>
<name>A0A1G6GXX8_9BACI</name>
<gene>
    <name evidence="2" type="ORF">SAMN05421734_10223</name>
</gene>
<protein>
    <recommendedName>
        <fullName evidence="1">DUF6884 domain-containing protein</fullName>
    </recommendedName>
</protein>
<evidence type="ECO:0000259" key="1">
    <source>
        <dbReference type="Pfam" id="PF21818"/>
    </source>
</evidence>
<feature type="domain" description="DUF6884" evidence="1">
    <location>
        <begin position="22"/>
        <end position="134"/>
    </location>
</feature>
<evidence type="ECO:0000313" key="2">
    <source>
        <dbReference type="EMBL" id="SDB86872.1"/>
    </source>
</evidence>
<dbReference type="EMBL" id="FMYI01000002">
    <property type="protein sequence ID" value="SDB86872.1"/>
    <property type="molecule type" value="Genomic_DNA"/>
</dbReference>
<sequence>MKTLAILPCGKRKIWDKYPYHGSAKVKDVYIGNLHRLTRGYAEQFATDWVILSAKHGFRSRNEIIKENYDLTFGMKNDGIISNEALKKQIKEKQLDQYDKWIVLTGQKHLNVLRQIVDLKKLNTPLLGTRGIGDMQKRLKCAIDNKRPLPNQYLEK</sequence>
<dbReference type="Pfam" id="PF21818">
    <property type="entry name" value="DUF6884"/>
    <property type="match status" value="1"/>
</dbReference>
<dbReference type="InterPro" id="IPR049251">
    <property type="entry name" value="DUF6884"/>
</dbReference>
<dbReference type="OrthoDB" id="2364857at2"/>
<evidence type="ECO:0000313" key="3">
    <source>
        <dbReference type="Proteomes" id="UP000242949"/>
    </source>
</evidence>